<dbReference type="InterPro" id="IPR025738">
    <property type="entry name" value="BatD"/>
</dbReference>
<dbReference type="Proteomes" id="UP000245728">
    <property type="component" value="Chromosome"/>
</dbReference>
<gene>
    <name evidence="3" type="ORF">HMF8227_01928</name>
</gene>
<dbReference type="Pfam" id="PF25607">
    <property type="entry name" value="DUF7939"/>
    <property type="match status" value="1"/>
</dbReference>
<feature type="domain" description="DUF7939" evidence="2">
    <location>
        <begin position="445"/>
        <end position="527"/>
    </location>
</feature>
<keyword evidence="4" id="KW-1185">Reference proteome</keyword>
<reference evidence="3 4" key="1">
    <citation type="submission" date="2018-05" db="EMBL/GenBank/DDBJ databases">
        <title>Salinimonas sp. HMF8227 Genome sequencing and assembly.</title>
        <authorList>
            <person name="Kang H."/>
            <person name="Kang J."/>
            <person name="Cha I."/>
            <person name="Kim H."/>
            <person name="Joh K."/>
        </authorList>
    </citation>
    <scope>NUCLEOTIDE SEQUENCE [LARGE SCALE GENOMIC DNA]</scope>
    <source>
        <strain evidence="3 4">HMF8227</strain>
    </source>
</reference>
<dbReference type="PANTHER" id="PTHR40940:SF1">
    <property type="entry name" value="PROTEIN BATD"/>
    <property type="match status" value="1"/>
</dbReference>
<feature type="region of interest" description="Disordered" evidence="1">
    <location>
        <begin position="524"/>
        <end position="545"/>
    </location>
</feature>
<proteinExistence type="predicted"/>
<dbReference type="PANTHER" id="PTHR40940">
    <property type="entry name" value="PROTEIN BATD-RELATED"/>
    <property type="match status" value="1"/>
</dbReference>
<evidence type="ECO:0000256" key="1">
    <source>
        <dbReference type="SAM" id="MobiDB-lite"/>
    </source>
</evidence>
<dbReference type="Pfam" id="PF13584">
    <property type="entry name" value="BatD"/>
    <property type="match status" value="1"/>
</dbReference>
<dbReference type="AlphaFoldDB" id="A0A2S2E414"/>
<dbReference type="InterPro" id="IPR057699">
    <property type="entry name" value="DUF7939"/>
</dbReference>
<name>A0A2S2E414_9ALTE</name>
<sequence>MASSVQADVTEVVARVDKNPAMLDEGITLEVIVDDSVDSDAFDPSPLLKDFVVGKVSTSKQTSIVNGSLSQTTRWSTRIIAREPGQYRIPAFDIEGKRTQPIELMVLPRSEAPAAQGRDVFLTTEVDLKQVYLQQQVHYKVRLHLAADLQRGSLSAPELENADIRQIGEDSETNEIVNGRRYRIIERNFAIIPQASGSFTIKAPVFEGEVVKGSHRSFAGFNTTEAVTRIGEPVDIQVLPQPDDFQGQWLPSDFVELRQEWQPADGKYTVGEPITRTLTLTAFGAVEEQLPKITADYPQDVKTYPDANSSTTVEKDDRLVAQRTDSVAIVPTRAGTITLPEVSVPWFNVVTGQTEYATLPEKTIEVAPAKQSGNAPLPQQSTDNQATQQPATPRPPVSSVTSDLWFYTSVVLAVLWLLTLTLWWRHASREPAPKGQDSSFDALEATTWKRLQSSLKQQNAKDSLETLGHWLSHHTGRSGSLNDKLEAINDPALYAAVNQLVAAAYGRNTEAFDGAGLKDLLQKHRRQANGQASSTTSLPSLQQIQ</sequence>
<dbReference type="KEGG" id="salh:HMF8227_01928"/>
<dbReference type="EMBL" id="CP029347">
    <property type="protein sequence ID" value="AWL12398.1"/>
    <property type="molecule type" value="Genomic_DNA"/>
</dbReference>
<evidence type="ECO:0000259" key="2">
    <source>
        <dbReference type="Pfam" id="PF25607"/>
    </source>
</evidence>
<feature type="region of interest" description="Disordered" evidence="1">
    <location>
        <begin position="371"/>
        <end position="399"/>
    </location>
</feature>
<evidence type="ECO:0000313" key="3">
    <source>
        <dbReference type="EMBL" id="AWL12398.1"/>
    </source>
</evidence>
<organism evidence="3 4">
    <name type="scientific">Saliniradius amylolyticus</name>
    <dbReference type="NCBI Taxonomy" id="2183582"/>
    <lineage>
        <taxon>Bacteria</taxon>
        <taxon>Pseudomonadati</taxon>
        <taxon>Pseudomonadota</taxon>
        <taxon>Gammaproteobacteria</taxon>
        <taxon>Alteromonadales</taxon>
        <taxon>Alteromonadaceae</taxon>
        <taxon>Saliniradius</taxon>
    </lineage>
</organism>
<evidence type="ECO:0000313" key="4">
    <source>
        <dbReference type="Proteomes" id="UP000245728"/>
    </source>
</evidence>
<accession>A0A2S2E414</accession>
<protein>
    <recommendedName>
        <fullName evidence="2">DUF7939 domain-containing protein</fullName>
    </recommendedName>
</protein>
<feature type="compositionally biased region" description="Polar residues" evidence="1">
    <location>
        <begin position="371"/>
        <end position="384"/>
    </location>
</feature>
<feature type="compositionally biased region" description="Polar residues" evidence="1">
    <location>
        <begin position="528"/>
        <end position="545"/>
    </location>
</feature>